<comment type="caution">
    <text evidence="2">The sequence shown here is derived from an EMBL/GenBank/DDBJ whole genome shotgun (WGS) entry which is preliminary data.</text>
</comment>
<dbReference type="Gene3D" id="3.10.290.30">
    <property type="entry name" value="MM3350-like"/>
    <property type="match status" value="1"/>
</dbReference>
<protein>
    <recommendedName>
        <fullName evidence="1">Plasmid pRiA4b Orf3-like domain-containing protein</fullName>
    </recommendedName>
</protein>
<feature type="domain" description="Plasmid pRiA4b Orf3-like" evidence="1">
    <location>
        <begin position="15"/>
        <end position="140"/>
    </location>
</feature>
<dbReference type="PANTHER" id="PTHR41878:SF1">
    <property type="entry name" value="TNPR PROTEIN"/>
    <property type="match status" value="1"/>
</dbReference>
<dbReference type="InterPro" id="IPR012912">
    <property type="entry name" value="Plasmid_pRiA4b_Orf3-like"/>
</dbReference>
<dbReference type="Pfam" id="PF07929">
    <property type="entry name" value="PRiA4_ORF3"/>
    <property type="match status" value="1"/>
</dbReference>
<dbReference type="AlphaFoldDB" id="A0A932CNI1"/>
<dbReference type="PANTHER" id="PTHR41878">
    <property type="entry name" value="LEXA REPRESSOR-RELATED"/>
    <property type="match status" value="1"/>
</dbReference>
<dbReference type="Proteomes" id="UP000769766">
    <property type="component" value="Unassembled WGS sequence"/>
</dbReference>
<sequence>MKDKEPYPQAQARQVYRFRAALRYRPGLWRRIEIQGGQTLADFDAVLRKAFRHDTGDHLSGFWRLVRQGTGPRFREIHLGDIDPFGEGSGADLHIAGVGLKPGDALKYVYDFGDWVEHQIVLEEVIEPEPKAKYPRIVEQSKPRYHACQGCKSKGRKAVATWICVDCSNDQQQNVRICEACLEAEHEDHHAEEIVY</sequence>
<gene>
    <name evidence="2" type="ORF">HYY20_05725</name>
</gene>
<reference evidence="2" key="1">
    <citation type="submission" date="2020-07" db="EMBL/GenBank/DDBJ databases">
        <title>Huge and variable diversity of episymbiotic CPR bacteria and DPANN archaea in groundwater ecosystems.</title>
        <authorList>
            <person name="He C.Y."/>
            <person name="Keren R."/>
            <person name="Whittaker M."/>
            <person name="Farag I.F."/>
            <person name="Doudna J."/>
            <person name="Cate J.H.D."/>
            <person name="Banfield J.F."/>
        </authorList>
    </citation>
    <scope>NUCLEOTIDE SEQUENCE</scope>
    <source>
        <strain evidence="2">NC_groundwater_672_Ag_B-0.1um_62_36</strain>
    </source>
</reference>
<evidence type="ECO:0000313" key="2">
    <source>
        <dbReference type="EMBL" id="MBI2876362.1"/>
    </source>
</evidence>
<name>A0A932CNI1_UNCTE</name>
<accession>A0A932CNI1</accession>
<dbReference type="SUPFAM" id="SSF159941">
    <property type="entry name" value="MM3350-like"/>
    <property type="match status" value="1"/>
</dbReference>
<evidence type="ECO:0000259" key="1">
    <source>
        <dbReference type="Pfam" id="PF07929"/>
    </source>
</evidence>
<dbReference type="EMBL" id="JACPRF010000176">
    <property type="protein sequence ID" value="MBI2876362.1"/>
    <property type="molecule type" value="Genomic_DNA"/>
</dbReference>
<dbReference type="InterPro" id="IPR024047">
    <property type="entry name" value="MM3350-like_sf"/>
</dbReference>
<proteinExistence type="predicted"/>
<organism evidence="2 3">
    <name type="scientific">Tectimicrobiota bacterium</name>
    <dbReference type="NCBI Taxonomy" id="2528274"/>
    <lineage>
        <taxon>Bacteria</taxon>
        <taxon>Pseudomonadati</taxon>
        <taxon>Nitrospinota/Tectimicrobiota group</taxon>
        <taxon>Candidatus Tectimicrobiota</taxon>
    </lineage>
</organism>
<evidence type="ECO:0000313" key="3">
    <source>
        <dbReference type="Proteomes" id="UP000769766"/>
    </source>
</evidence>